<protein>
    <submittedName>
        <fullName evidence="1">Putative phosphonate metabolism protein</fullName>
    </submittedName>
</protein>
<dbReference type="PIRSF" id="PIRSF033328">
    <property type="entry name" value="Phest_Mll4975"/>
    <property type="match status" value="1"/>
</dbReference>
<dbReference type="RefSeq" id="WP_108176606.1">
    <property type="nucleotide sequence ID" value="NZ_PZZL01000004.1"/>
</dbReference>
<keyword evidence="2" id="KW-1185">Reference proteome</keyword>
<dbReference type="InterPro" id="IPR009389">
    <property type="entry name" value="DUF1045"/>
</dbReference>
<name>A0A2T4Z4Z6_9HYPH</name>
<sequence length="229" mass="25061">MAPRYALYAAPAPDSPLWRFGSSVIGYDAAAATDTAFPASPPCNAGDWMALTEEPRRYGFHGTLKAPFALAGGEDEAGLIEAVMLFAERRRAFSVPRLDVSLLKAFVALTPSERSAELEGLAADCVRHFDAFRAPLSEADMARRLKAPLTERQKAHLDAFGYPYVFEDFRFHMTLTGALPEDRRETIRDGLAGLYAPVAAPLAVDALCLFKQADRAGRFTILARFPFEG</sequence>
<comment type="caution">
    <text evidence="1">The sequence shown here is derived from an EMBL/GenBank/DDBJ whole genome shotgun (WGS) entry which is preliminary data.</text>
</comment>
<dbReference type="Proteomes" id="UP000241808">
    <property type="component" value="Unassembled WGS sequence"/>
</dbReference>
<accession>A0A2T4Z4Z6</accession>
<dbReference type="Pfam" id="PF06299">
    <property type="entry name" value="DUF1045"/>
    <property type="match status" value="1"/>
</dbReference>
<gene>
    <name evidence="1" type="ORF">C8P69_1046</name>
</gene>
<evidence type="ECO:0000313" key="1">
    <source>
        <dbReference type="EMBL" id="PTM56960.1"/>
    </source>
</evidence>
<organism evidence="1 2">
    <name type="scientific">Phreatobacter oligotrophus</name>
    <dbReference type="NCBI Taxonomy" id="1122261"/>
    <lineage>
        <taxon>Bacteria</taxon>
        <taxon>Pseudomonadati</taxon>
        <taxon>Pseudomonadota</taxon>
        <taxon>Alphaproteobacteria</taxon>
        <taxon>Hyphomicrobiales</taxon>
        <taxon>Phreatobacteraceae</taxon>
        <taxon>Phreatobacter</taxon>
    </lineage>
</organism>
<dbReference type="AlphaFoldDB" id="A0A2T4Z4Z6"/>
<evidence type="ECO:0000313" key="2">
    <source>
        <dbReference type="Proteomes" id="UP000241808"/>
    </source>
</evidence>
<dbReference type="OrthoDB" id="4954742at2"/>
<reference evidence="1 2" key="1">
    <citation type="submission" date="2018-04" db="EMBL/GenBank/DDBJ databases">
        <title>Genomic Encyclopedia of Archaeal and Bacterial Type Strains, Phase II (KMG-II): from individual species to whole genera.</title>
        <authorList>
            <person name="Goeker M."/>
        </authorList>
    </citation>
    <scope>NUCLEOTIDE SEQUENCE [LARGE SCALE GENOMIC DNA]</scope>
    <source>
        <strain evidence="1 2">DSM 25521</strain>
    </source>
</reference>
<dbReference type="NCBIfam" id="TIGR03223">
    <property type="entry name" value="Phn_opern_protn"/>
    <property type="match status" value="1"/>
</dbReference>
<proteinExistence type="predicted"/>
<dbReference type="EMBL" id="PZZL01000004">
    <property type="protein sequence ID" value="PTM56960.1"/>
    <property type="molecule type" value="Genomic_DNA"/>
</dbReference>